<dbReference type="InterPro" id="IPR035892">
    <property type="entry name" value="C2_domain_sf"/>
</dbReference>
<protein>
    <recommendedName>
        <fullName evidence="10">C2 domain-containing protein</fullName>
    </recommendedName>
</protein>
<dbReference type="PANTHER" id="PTHR31425">
    <property type="entry name" value="PHOSPHORIBOSYLANTHRANILATE TRANSFERASE ISOFORM 1"/>
    <property type="match status" value="1"/>
</dbReference>
<feature type="domain" description="C2" evidence="10">
    <location>
        <begin position="565"/>
        <end position="687"/>
    </location>
</feature>
<dbReference type="CDD" id="cd08379">
    <property type="entry name" value="C2D_MCTP_PRT_plant"/>
    <property type="match status" value="1"/>
</dbReference>
<sequence>MSKLVVEVLDASELRVRGGEGLANAYAEVEFDDQIQRTHTRPRDLHPQWNEKLFFNLSNPMELQNKTINVVVYNHRPEGGHHENFLGRVRISGLMVPFSESEALIQRYPLEKRGLFSNIKGDLALRVYAINSGNSFNVEPQYGLDEMSQTPLEDDSVDKKRKKKEEKVLRTFHAIGAAAPAPEQAFKAHHQFTENVKNVKVRADFAQAAPPPPMMIQTRVPGQIPEFGLTETRPSLAARTRYYNSDKSSSTYDLVERMFFLYVSVVKAKDLPAMDVTGSLDPYVELKLGNYKGTTKHLEKNQNPTWNQTFAFSRERVQANLLEVTVKDKDIGKDDFVGRFVFDISEAPTRVPPDSPLAPQWYKLENKKGEKIKGEIMLAVWVGTQADEAFPEAWHSDAHNLSHQNLSNTRSKVYFSPKLYYLRLLVIEAQDLVPSDKTRGILDSYVKVQLGNQLRVTRPSQVKTVHPVFHEELMFVASEPFEDFLILSVDERLGPGKDKSLGRMSIPVRDIPQRIDTCKHPDPRWFNLFSSSGSEEKKEVKFASKICLRLCLESGYHVLDESTYFSSDFQPSSKFLRKPSIGILKLGILSAKNLLPMKMNEGKATDAYCVAKYGNKWVRTRTLIDTLHPRWNEQYTWEVHDPCTVITIGVFDNSHINGKDGARDQRIGKVRIRLSTLQTDRVYTHYYPLLVLQPSGLRKHGELHLAIKFTCTAWLNMVTQYGKPLLPKLHYVEPIQLRYIDLLRNHAMQIVAARLCRSEPPLRPEVVQYMLDQDYNMFSLRRSKANFYRAMYLLTGITGICKWCGDICYWKNPITTCLVFVLFITLVCLPDLILPTVFLYLFLIGIWNYRFRPRSPPHMDARLSQAESAQLDELDEEFDLFPSSKPEEIVRKRYDRLRIVAGRAQTVVGDLATQAERVQGLLGWRDPRATAIFIFFALVFGVFIYVTPLQFILILVGVYMIRPPRFRRRTPSVQVNFFKRLPAKTDMLL</sequence>
<evidence type="ECO:0000256" key="9">
    <source>
        <dbReference type="SAM" id="Phobius"/>
    </source>
</evidence>
<dbReference type="Gene3D" id="2.60.40.150">
    <property type="entry name" value="C2 domain"/>
    <property type="match status" value="4"/>
</dbReference>
<dbReference type="InterPro" id="IPR047259">
    <property type="entry name" value="QUIRKY-like"/>
</dbReference>
<gene>
    <name evidence="11" type="ORF">SAY87_011376</name>
</gene>
<dbReference type="PROSITE" id="PS50004">
    <property type="entry name" value="C2"/>
    <property type="match status" value="4"/>
</dbReference>
<dbReference type="Proteomes" id="UP001345219">
    <property type="component" value="Chromosome 9"/>
</dbReference>
<evidence type="ECO:0000256" key="2">
    <source>
        <dbReference type="ARBA" id="ARBA00007923"/>
    </source>
</evidence>
<dbReference type="GO" id="GO:0016020">
    <property type="term" value="C:membrane"/>
    <property type="evidence" value="ECO:0007669"/>
    <property type="project" value="UniProtKB-SubCell"/>
</dbReference>
<dbReference type="EMBL" id="JAXIOK010000022">
    <property type="protein sequence ID" value="KAK4745064.1"/>
    <property type="molecule type" value="Genomic_DNA"/>
</dbReference>
<evidence type="ECO:0000256" key="5">
    <source>
        <dbReference type="ARBA" id="ARBA00022737"/>
    </source>
</evidence>
<evidence type="ECO:0000256" key="4">
    <source>
        <dbReference type="ARBA" id="ARBA00022723"/>
    </source>
</evidence>
<feature type="transmembrane region" description="Helical" evidence="9">
    <location>
        <begin position="931"/>
        <end position="961"/>
    </location>
</feature>
<dbReference type="CDD" id="cd08378">
    <property type="entry name" value="C2B_MCTP_PRT_plant"/>
    <property type="match status" value="1"/>
</dbReference>
<dbReference type="CDD" id="cd04019">
    <property type="entry name" value="C2C_MCTP_PRT_plant"/>
    <property type="match status" value="1"/>
</dbReference>
<feature type="domain" description="C2" evidence="10">
    <location>
        <begin position="242"/>
        <end position="362"/>
    </location>
</feature>
<evidence type="ECO:0000256" key="6">
    <source>
        <dbReference type="ARBA" id="ARBA00022837"/>
    </source>
</evidence>
<dbReference type="Pfam" id="PF00168">
    <property type="entry name" value="C2"/>
    <property type="match status" value="4"/>
</dbReference>
<dbReference type="FunFam" id="2.60.40.150:FF:000128">
    <property type="entry name" value="C2 domain-containing protein"/>
    <property type="match status" value="1"/>
</dbReference>
<dbReference type="InterPro" id="IPR047257">
    <property type="entry name" value="C2B_MCTP_PRT_plant"/>
</dbReference>
<keyword evidence="7 9" id="KW-1133">Transmembrane helix</keyword>
<comment type="subcellular location">
    <subcellularLocation>
        <location evidence="1">Membrane</location>
        <topology evidence="1">Multi-pass membrane protein</topology>
    </subcellularLocation>
</comment>
<keyword evidence="5" id="KW-0677">Repeat</keyword>
<dbReference type="SUPFAM" id="SSF49562">
    <property type="entry name" value="C2 domain (Calcium/lipid-binding domain, CaLB)"/>
    <property type="match status" value="4"/>
</dbReference>
<keyword evidence="3 9" id="KW-0812">Transmembrane</keyword>
<dbReference type="InterPro" id="IPR000008">
    <property type="entry name" value="C2_dom"/>
</dbReference>
<dbReference type="GO" id="GO:0046872">
    <property type="term" value="F:metal ion binding"/>
    <property type="evidence" value="ECO:0007669"/>
    <property type="project" value="UniProtKB-KW"/>
</dbReference>
<dbReference type="Pfam" id="PF08372">
    <property type="entry name" value="PRT_C"/>
    <property type="match status" value="1"/>
</dbReference>
<evidence type="ECO:0000256" key="1">
    <source>
        <dbReference type="ARBA" id="ARBA00004141"/>
    </source>
</evidence>
<evidence type="ECO:0000256" key="3">
    <source>
        <dbReference type="ARBA" id="ARBA00022692"/>
    </source>
</evidence>
<evidence type="ECO:0000256" key="7">
    <source>
        <dbReference type="ARBA" id="ARBA00022989"/>
    </source>
</evidence>
<feature type="domain" description="C2" evidence="10">
    <location>
        <begin position="398"/>
        <end position="526"/>
    </location>
</feature>
<keyword evidence="8 9" id="KW-0472">Membrane</keyword>
<proteinExistence type="inferred from homology"/>
<dbReference type="PANTHER" id="PTHR31425:SF22">
    <property type="entry name" value="MULTIPLE C2 DOMAIN AND TRANSMEMBRANE REGION PROTEIN 6"/>
    <property type="match status" value="1"/>
</dbReference>
<keyword evidence="12" id="KW-1185">Reference proteome</keyword>
<dbReference type="FunFam" id="2.60.40.150:FF:000090">
    <property type="entry name" value="C2 domain-containing protein"/>
    <property type="match status" value="1"/>
</dbReference>
<name>A0AAN7GW70_9MYRT</name>
<feature type="transmembrane region" description="Helical" evidence="9">
    <location>
        <begin position="817"/>
        <end position="847"/>
    </location>
</feature>
<dbReference type="InterPro" id="IPR047258">
    <property type="entry name" value="C2C_MCTP_PRT_plant"/>
</dbReference>
<evidence type="ECO:0000259" key="10">
    <source>
        <dbReference type="PROSITE" id="PS50004"/>
    </source>
</evidence>
<dbReference type="InterPro" id="IPR047255">
    <property type="entry name" value="C2D_MCTP_PRT_plant"/>
</dbReference>
<dbReference type="AlphaFoldDB" id="A0AAN7GW70"/>
<accession>A0AAN7GW70</accession>
<comment type="caution">
    <text evidence="11">The sequence shown here is derived from an EMBL/GenBank/DDBJ whole genome shotgun (WGS) entry which is preliminary data.</text>
</comment>
<organism evidence="11 12">
    <name type="scientific">Trapa incisa</name>
    <dbReference type="NCBI Taxonomy" id="236973"/>
    <lineage>
        <taxon>Eukaryota</taxon>
        <taxon>Viridiplantae</taxon>
        <taxon>Streptophyta</taxon>
        <taxon>Embryophyta</taxon>
        <taxon>Tracheophyta</taxon>
        <taxon>Spermatophyta</taxon>
        <taxon>Magnoliopsida</taxon>
        <taxon>eudicotyledons</taxon>
        <taxon>Gunneridae</taxon>
        <taxon>Pentapetalae</taxon>
        <taxon>rosids</taxon>
        <taxon>malvids</taxon>
        <taxon>Myrtales</taxon>
        <taxon>Lythraceae</taxon>
        <taxon>Trapa</taxon>
    </lineage>
</organism>
<reference evidence="11 12" key="1">
    <citation type="journal article" date="2023" name="Hortic Res">
        <title>Pangenome of water caltrop reveals structural variations and asymmetric subgenome divergence after allopolyploidization.</title>
        <authorList>
            <person name="Zhang X."/>
            <person name="Chen Y."/>
            <person name="Wang L."/>
            <person name="Yuan Y."/>
            <person name="Fang M."/>
            <person name="Shi L."/>
            <person name="Lu R."/>
            <person name="Comes H.P."/>
            <person name="Ma Y."/>
            <person name="Chen Y."/>
            <person name="Huang G."/>
            <person name="Zhou Y."/>
            <person name="Zheng Z."/>
            <person name="Qiu Y."/>
        </authorList>
    </citation>
    <scope>NUCLEOTIDE SEQUENCE [LARGE SCALE GENOMIC DNA]</scope>
    <source>
        <tissue evidence="11">Roots</tissue>
    </source>
</reference>
<keyword evidence="6" id="KW-0106">Calcium</keyword>
<evidence type="ECO:0000313" key="11">
    <source>
        <dbReference type="EMBL" id="KAK4745064.1"/>
    </source>
</evidence>
<dbReference type="SMART" id="SM00239">
    <property type="entry name" value="C2"/>
    <property type="match status" value="4"/>
</dbReference>
<evidence type="ECO:0000256" key="8">
    <source>
        <dbReference type="ARBA" id="ARBA00023136"/>
    </source>
</evidence>
<keyword evidence="4" id="KW-0479">Metal-binding</keyword>
<comment type="similarity">
    <text evidence="2">Belongs to the MCTP family.</text>
</comment>
<evidence type="ECO:0000313" key="12">
    <source>
        <dbReference type="Proteomes" id="UP001345219"/>
    </source>
</evidence>
<dbReference type="InterPro" id="IPR013583">
    <property type="entry name" value="MCTP_C"/>
</dbReference>
<feature type="domain" description="C2" evidence="10">
    <location>
        <begin position="1"/>
        <end position="112"/>
    </location>
</feature>